<accession>A0A0L7KRF4</accession>
<protein>
    <submittedName>
        <fullName evidence="5">Thrombospondin type-1 domain-containing protein 4-like protein</fullName>
    </submittedName>
</protein>
<organism evidence="5 6">
    <name type="scientific">Operophtera brumata</name>
    <name type="common">Winter moth</name>
    <name type="synonym">Phalaena brumata</name>
    <dbReference type="NCBI Taxonomy" id="104452"/>
    <lineage>
        <taxon>Eukaryota</taxon>
        <taxon>Metazoa</taxon>
        <taxon>Ecdysozoa</taxon>
        <taxon>Arthropoda</taxon>
        <taxon>Hexapoda</taxon>
        <taxon>Insecta</taxon>
        <taxon>Pterygota</taxon>
        <taxon>Neoptera</taxon>
        <taxon>Endopterygota</taxon>
        <taxon>Lepidoptera</taxon>
        <taxon>Glossata</taxon>
        <taxon>Ditrysia</taxon>
        <taxon>Geometroidea</taxon>
        <taxon>Geometridae</taxon>
        <taxon>Larentiinae</taxon>
        <taxon>Operophtera</taxon>
    </lineage>
</organism>
<dbReference type="GO" id="GO:0006508">
    <property type="term" value="P:proteolysis"/>
    <property type="evidence" value="ECO:0007669"/>
    <property type="project" value="TreeGrafter"/>
</dbReference>
<evidence type="ECO:0000256" key="3">
    <source>
        <dbReference type="SAM" id="MobiDB-lite"/>
    </source>
</evidence>
<dbReference type="Proteomes" id="UP000037510">
    <property type="component" value="Unassembled WGS sequence"/>
</dbReference>
<reference evidence="5 6" key="1">
    <citation type="journal article" date="2015" name="Genome Biol. Evol.">
        <title>The genome of winter moth (Operophtera brumata) provides a genomic perspective on sexual dimorphism and phenology.</title>
        <authorList>
            <person name="Derks M.F."/>
            <person name="Smit S."/>
            <person name="Salis L."/>
            <person name="Schijlen E."/>
            <person name="Bossers A."/>
            <person name="Mateman C."/>
            <person name="Pijl A.S."/>
            <person name="de Ridder D."/>
            <person name="Groenen M.A."/>
            <person name="Visser M.E."/>
            <person name="Megens H.J."/>
        </authorList>
    </citation>
    <scope>NUCLEOTIDE SEQUENCE [LARGE SCALE GENOMIC DNA]</scope>
    <source>
        <strain evidence="5">WM2013NL</strain>
        <tissue evidence="5">Head and thorax</tissue>
    </source>
</reference>
<dbReference type="SUPFAM" id="SSF48150">
    <property type="entry name" value="DNA-glycosylase"/>
    <property type="match status" value="1"/>
</dbReference>
<dbReference type="InterPro" id="IPR011257">
    <property type="entry name" value="DNA_glycosylase"/>
</dbReference>
<keyword evidence="6" id="KW-1185">Reference proteome</keyword>
<proteinExistence type="predicted"/>
<dbReference type="InterPro" id="IPR036383">
    <property type="entry name" value="TSP1_rpt_sf"/>
</dbReference>
<evidence type="ECO:0000313" key="5">
    <source>
        <dbReference type="EMBL" id="KOB65631.1"/>
    </source>
</evidence>
<dbReference type="InterPro" id="IPR000884">
    <property type="entry name" value="TSP1_rpt"/>
</dbReference>
<dbReference type="SMART" id="SM00209">
    <property type="entry name" value="TSP1"/>
    <property type="match status" value="5"/>
</dbReference>
<feature type="region of interest" description="Disordered" evidence="3">
    <location>
        <begin position="599"/>
        <end position="635"/>
    </location>
</feature>
<comment type="caution">
    <text evidence="5">The sequence shown here is derived from an EMBL/GenBank/DDBJ whole genome shotgun (WGS) entry which is preliminary data.</text>
</comment>
<dbReference type="PANTHER" id="PTHR13723:SF305">
    <property type="entry name" value="PROTEIN MADD-4"/>
    <property type="match status" value="1"/>
</dbReference>
<feature type="non-terminal residue" evidence="5">
    <location>
        <position position="1"/>
    </location>
</feature>
<dbReference type="Gene3D" id="2.20.100.10">
    <property type="entry name" value="Thrombospondin type-1 (TSP1) repeat"/>
    <property type="match status" value="1"/>
</dbReference>
<name>A0A0L7KRF4_OPEBR</name>
<dbReference type="SUPFAM" id="SSF82895">
    <property type="entry name" value="TSP-1 type 1 repeat"/>
    <property type="match status" value="2"/>
</dbReference>
<dbReference type="GO" id="GO:0030198">
    <property type="term" value="P:extracellular matrix organization"/>
    <property type="evidence" value="ECO:0007669"/>
    <property type="project" value="TreeGrafter"/>
</dbReference>
<dbReference type="Gene3D" id="1.10.340.30">
    <property type="entry name" value="Hypothetical protein, domain 2"/>
    <property type="match status" value="1"/>
</dbReference>
<dbReference type="GO" id="GO:0005576">
    <property type="term" value="C:extracellular region"/>
    <property type="evidence" value="ECO:0007669"/>
    <property type="project" value="UniProtKB-SubCell"/>
</dbReference>
<comment type="subcellular location">
    <subcellularLocation>
        <location evidence="1">Secreted</location>
    </subcellularLocation>
</comment>
<dbReference type="GO" id="GO:0031012">
    <property type="term" value="C:extracellular matrix"/>
    <property type="evidence" value="ECO:0007669"/>
    <property type="project" value="TreeGrafter"/>
</dbReference>
<dbReference type="EMBL" id="JTDY01006868">
    <property type="protein sequence ID" value="KOB65631.1"/>
    <property type="molecule type" value="Genomic_DNA"/>
</dbReference>
<dbReference type="InterPro" id="IPR050439">
    <property type="entry name" value="ADAMTS_ADAMTS-like"/>
</dbReference>
<feature type="non-terminal residue" evidence="5">
    <location>
        <position position="635"/>
    </location>
</feature>
<dbReference type="InterPro" id="IPR010294">
    <property type="entry name" value="ADAMTS_spacer1"/>
</dbReference>
<dbReference type="GO" id="GO:0004222">
    <property type="term" value="F:metalloendopeptidase activity"/>
    <property type="evidence" value="ECO:0007669"/>
    <property type="project" value="TreeGrafter"/>
</dbReference>
<dbReference type="PANTHER" id="PTHR13723">
    <property type="entry name" value="ADAMTS A DISINTEGRIN AND METALLOPROTEASE WITH THROMBOSPONDIN MOTIFS PROTEASE"/>
    <property type="match status" value="1"/>
</dbReference>
<dbReference type="Pfam" id="PF19030">
    <property type="entry name" value="TSP1_ADAMTS"/>
    <property type="match status" value="4"/>
</dbReference>
<dbReference type="GO" id="GO:0006281">
    <property type="term" value="P:DNA repair"/>
    <property type="evidence" value="ECO:0007669"/>
    <property type="project" value="InterPro"/>
</dbReference>
<dbReference type="AlphaFoldDB" id="A0A0L7KRF4"/>
<dbReference type="PROSITE" id="PS50092">
    <property type="entry name" value="TSP1"/>
    <property type="match status" value="3"/>
</dbReference>
<keyword evidence="2" id="KW-0964">Secreted</keyword>
<evidence type="ECO:0000259" key="4">
    <source>
        <dbReference type="Pfam" id="PF05986"/>
    </source>
</evidence>
<evidence type="ECO:0000313" key="6">
    <source>
        <dbReference type="Proteomes" id="UP000037510"/>
    </source>
</evidence>
<evidence type="ECO:0000256" key="2">
    <source>
        <dbReference type="ARBA" id="ARBA00022525"/>
    </source>
</evidence>
<feature type="compositionally biased region" description="Basic residues" evidence="3">
    <location>
        <begin position="615"/>
        <end position="626"/>
    </location>
</feature>
<evidence type="ECO:0000256" key="1">
    <source>
        <dbReference type="ARBA" id="ARBA00004613"/>
    </source>
</evidence>
<dbReference type="STRING" id="104452.A0A0L7KRF4"/>
<sequence length="635" mass="69613">VESELRNLGFGYRAKFIQKSASQIVEWGGCDWFKSLQDMKYKDARVELMKLHGIGPKVVGREGVLASTESRDLHCGRRLVSGLFSRPRLPLGYSYVTTVPRGACRLNVSEIVSSENYIALKVTNGSYIMNGEFAVSAPGTYEAAGARFLYTREAGLDKVLAHGPIHHSIDIMILYTQPNPNIKYEYLTDIAPDETSNDIPTVSPPHHMPRHHRHHSSEAHLRDLDQTRFIPSKQSDLNKLESQSQIESNVIGDRTFAWKILSLTPCSRTCGGGLQIGKYKCVELGEKDREVSPVYCSGSPPPSRRRRCGGVPCPPRWRAAAWGPCPVCGPAQRTRIVGCVQDHARGITKISDQKCPLPMPPSSEACDIPNCDRKAITPETPRLDTRRQVRPKDRTDNFREGPIITLASNVTEEYGSTPAPAAYSFSAAGGWLYTDWSDCVGWCVGGGVQSRGVRCADPAGCASGRAPELTQTCSIRKQCEAQWFTGDWSPCSAACGGHQVRGVICIGGNGRRLRDGSCSRTRPESERPCGGKCNPSWYLSDWSECQGPCESGVQSRTVWCARGGVEGAAGAARDTECNGVRPAAKKSCVPARCSTRPVAKPQVLAPVPSDPQQRVQRHHSHNTHNTHNRDRTHVN</sequence>
<gene>
    <name evidence="5" type="ORF">OBRU01_22191</name>
</gene>
<dbReference type="Gene3D" id="2.60.120.830">
    <property type="match status" value="1"/>
</dbReference>
<feature type="domain" description="ADAMTS/ADAMTS-like Spacer 1" evidence="4">
    <location>
        <begin position="80"/>
        <end position="187"/>
    </location>
</feature>
<dbReference type="Pfam" id="PF05986">
    <property type="entry name" value="ADAMTS_spacer1"/>
    <property type="match status" value="1"/>
</dbReference>